<dbReference type="InterPro" id="IPR005801">
    <property type="entry name" value="ADC_synthase"/>
</dbReference>
<accession>A0A2P8F094</accession>
<feature type="domain" description="Chorismate-utilising enzyme C-terminal" evidence="3">
    <location>
        <begin position="177"/>
        <end position="430"/>
    </location>
</feature>
<dbReference type="NCBIfam" id="TIGR00553">
    <property type="entry name" value="pabB"/>
    <property type="match status" value="1"/>
</dbReference>
<feature type="domain" description="Anthranilate synthase component I N-terminal" evidence="4">
    <location>
        <begin position="4"/>
        <end position="132"/>
    </location>
</feature>
<evidence type="ECO:0000256" key="1">
    <source>
        <dbReference type="ARBA" id="ARBA00013139"/>
    </source>
</evidence>
<name>A0A2P8F094_9GAMM</name>
<evidence type="ECO:0000313" key="5">
    <source>
        <dbReference type="EMBL" id="PSL15133.1"/>
    </source>
</evidence>
<dbReference type="Gene3D" id="3.60.120.10">
    <property type="entry name" value="Anthranilate synthase"/>
    <property type="match status" value="1"/>
</dbReference>
<dbReference type="InterPro" id="IPR006805">
    <property type="entry name" value="Anth_synth_I_N"/>
</dbReference>
<dbReference type="Proteomes" id="UP000242133">
    <property type="component" value="Unassembled WGS sequence"/>
</dbReference>
<evidence type="ECO:0000256" key="2">
    <source>
        <dbReference type="ARBA" id="ARBA00022679"/>
    </source>
</evidence>
<dbReference type="InterPro" id="IPR019999">
    <property type="entry name" value="Anth_synth_I-like"/>
</dbReference>
<keyword evidence="6" id="KW-1185">Reference proteome</keyword>
<dbReference type="InterPro" id="IPR005802">
    <property type="entry name" value="ADC_synth_comp_1"/>
</dbReference>
<dbReference type="Pfam" id="PF04715">
    <property type="entry name" value="Anth_synt_I_N"/>
    <property type="match status" value="1"/>
</dbReference>
<evidence type="ECO:0000259" key="4">
    <source>
        <dbReference type="Pfam" id="PF04715"/>
    </source>
</evidence>
<dbReference type="EMBL" id="PYGI01000005">
    <property type="protein sequence ID" value="PSL15133.1"/>
    <property type="molecule type" value="Genomic_DNA"/>
</dbReference>
<organism evidence="5 6">
    <name type="scientific">Marinobacterium halophilum</name>
    <dbReference type="NCBI Taxonomy" id="267374"/>
    <lineage>
        <taxon>Bacteria</taxon>
        <taxon>Pseudomonadati</taxon>
        <taxon>Pseudomonadota</taxon>
        <taxon>Gammaproteobacteria</taxon>
        <taxon>Oceanospirillales</taxon>
        <taxon>Oceanospirillaceae</taxon>
        <taxon>Marinobacterium</taxon>
    </lineage>
</organism>
<dbReference type="InterPro" id="IPR015890">
    <property type="entry name" value="Chorismate_C"/>
</dbReference>
<dbReference type="GO" id="GO:0009396">
    <property type="term" value="P:folic acid-containing compound biosynthetic process"/>
    <property type="evidence" value="ECO:0007669"/>
    <property type="project" value="InterPro"/>
</dbReference>
<proteinExistence type="predicted"/>
<reference evidence="5 6" key="1">
    <citation type="submission" date="2018-03" db="EMBL/GenBank/DDBJ databases">
        <title>Genomic Encyclopedia of Archaeal and Bacterial Type Strains, Phase II (KMG-II): from individual species to whole genera.</title>
        <authorList>
            <person name="Goeker M."/>
        </authorList>
    </citation>
    <scope>NUCLEOTIDE SEQUENCE [LARGE SCALE GENOMIC DNA]</scope>
    <source>
        <strain evidence="5 6">DSM 17586</strain>
    </source>
</reference>
<gene>
    <name evidence="5" type="ORF">CLV44_10527</name>
</gene>
<comment type="caution">
    <text evidence="5">The sequence shown here is derived from an EMBL/GenBank/DDBJ whole genome shotgun (WGS) entry which is preliminary data.</text>
</comment>
<dbReference type="Pfam" id="PF00425">
    <property type="entry name" value="Chorismate_bind"/>
    <property type="match status" value="1"/>
</dbReference>
<dbReference type="SUPFAM" id="SSF56322">
    <property type="entry name" value="ADC synthase"/>
    <property type="match status" value="1"/>
</dbReference>
<dbReference type="PANTHER" id="PTHR11236:SF50">
    <property type="entry name" value="AMINODEOXYCHORISMATE SYNTHASE COMPONENT 1"/>
    <property type="match status" value="1"/>
</dbReference>
<evidence type="ECO:0000313" key="6">
    <source>
        <dbReference type="Proteomes" id="UP000242133"/>
    </source>
</evidence>
<dbReference type="GO" id="GO:0046820">
    <property type="term" value="F:4-amino-4-deoxychorismate synthase activity"/>
    <property type="evidence" value="ECO:0007669"/>
    <property type="project" value="UniProtKB-EC"/>
</dbReference>
<dbReference type="PANTHER" id="PTHR11236">
    <property type="entry name" value="AMINOBENZOATE/ANTHRANILATE SYNTHASE"/>
    <property type="match status" value="1"/>
</dbReference>
<dbReference type="EC" id="2.6.1.85" evidence="1"/>
<keyword evidence="2" id="KW-0808">Transferase</keyword>
<dbReference type="PRINTS" id="PR00095">
    <property type="entry name" value="ANTSNTHASEI"/>
</dbReference>
<dbReference type="GO" id="GO:0000162">
    <property type="term" value="P:L-tryptophan biosynthetic process"/>
    <property type="evidence" value="ECO:0007669"/>
    <property type="project" value="TreeGrafter"/>
</dbReference>
<dbReference type="AlphaFoldDB" id="A0A2P8F094"/>
<protein>
    <recommendedName>
        <fullName evidence="1">aminodeoxychorismate synthase</fullName>
        <ecNumber evidence="1">2.6.1.85</ecNumber>
    </recommendedName>
</protein>
<evidence type="ECO:0000259" key="3">
    <source>
        <dbReference type="Pfam" id="PF00425"/>
    </source>
</evidence>
<sequence>MLECVRPLGHAVLLDSSHPQAATGRYDIISAAPDRIIRFGPEGLYVEDGQQQPVTPTTTEPFGYLEHCLGELGQHAAEANLPFCGGLIGIFGYDLGRAVEVLPQQAEADIDYPWMQVGRYLWAIVIDHQQRTSRLVSHPLAEPAMLKQVEQRLQAHTVATDSPFTLTEPFHSNLSPAAYRHALEQIDDYIHAGDCYQINFAQRFNARFQGDPWHAYKALRQIAPTPFAAYLESPLGSILSLSPERLLLADHYGGVETRPIKGTRPRGNTPAEDAALAAELAASTKDRAENLMIVDLLRNDLSRSCQAGSIKVPELFSIEQYPNVHHMVSVISGQLRDGATPLQLLKDSFPGGSITGAPKIRAMEIIDELEPHRRSIYCGSIGYISCCGRMDTSITIRTLLCQEKNIYCWAGGGIVADSRIEDEYQETFNKVDNLLNCLQGLN</sequence>